<evidence type="ECO:0000259" key="20">
    <source>
        <dbReference type="PROSITE" id="PS50980"/>
    </source>
</evidence>
<dbReference type="EC" id="2.1.3.15" evidence="7"/>
<dbReference type="Pfam" id="PF01039">
    <property type="entry name" value="Carboxyl_trans"/>
    <property type="match status" value="1"/>
</dbReference>
<evidence type="ECO:0000256" key="18">
    <source>
        <dbReference type="ARBA" id="ARBA00049152"/>
    </source>
</evidence>
<keyword evidence="9" id="KW-0444">Lipid biosynthesis</keyword>
<comment type="similarity">
    <text evidence="5">In the N-terminal section; belongs to the AccD/PCCB family.</text>
</comment>
<keyword evidence="10" id="KW-0808">Transferase</keyword>
<evidence type="ECO:0000256" key="6">
    <source>
        <dbReference type="ARBA" id="ARBA00011664"/>
    </source>
</evidence>
<dbReference type="KEGG" id="nwl:NWFMUON74_06880"/>
<accession>A0A7G1KE90</accession>
<evidence type="ECO:0000256" key="17">
    <source>
        <dbReference type="ARBA" id="ARBA00025280"/>
    </source>
</evidence>
<evidence type="ECO:0000256" key="1">
    <source>
        <dbReference type="ARBA" id="ARBA00001947"/>
    </source>
</evidence>
<keyword evidence="12" id="KW-0479">Metal-binding</keyword>
<gene>
    <name evidence="22" type="ORF">NWFMUON74_06880</name>
</gene>
<feature type="compositionally biased region" description="Basic and acidic residues" evidence="19">
    <location>
        <begin position="328"/>
        <end position="340"/>
    </location>
</feature>
<keyword evidence="12" id="KW-0863">Zinc-finger</keyword>
<dbReference type="PROSITE" id="PS50980">
    <property type="entry name" value="COA_CT_NTER"/>
    <property type="match status" value="1"/>
</dbReference>
<dbReference type="GO" id="GO:0005524">
    <property type="term" value="F:ATP binding"/>
    <property type="evidence" value="ECO:0007669"/>
    <property type="project" value="UniProtKB-KW"/>
</dbReference>
<comment type="cofactor">
    <cofactor evidence="1">
        <name>Zn(2+)</name>
        <dbReference type="ChEBI" id="CHEBI:29105"/>
    </cofactor>
</comment>
<keyword evidence="11" id="KW-0547">Nucleotide-binding</keyword>
<dbReference type="GeneID" id="80345312"/>
<keyword evidence="14" id="KW-0067">ATP-binding</keyword>
<evidence type="ECO:0000256" key="15">
    <source>
        <dbReference type="ARBA" id="ARBA00023098"/>
    </source>
</evidence>
<comment type="similarity">
    <text evidence="4">In the C-terminal section; belongs to the AccA family.</text>
</comment>
<evidence type="ECO:0000313" key="23">
    <source>
        <dbReference type="Proteomes" id="UP000516173"/>
    </source>
</evidence>
<evidence type="ECO:0000256" key="10">
    <source>
        <dbReference type="ARBA" id="ARBA00022679"/>
    </source>
</evidence>
<dbReference type="AlphaFoldDB" id="A0A7G1KE90"/>
<dbReference type="InterPro" id="IPR011762">
    <property type="entry name" value="COA_CT_N"/>
</dbReference>
<keyword evidence="13" id="KW-0276">Fatty acid metabolism</keyword>
<dbReference type="GO" id="GO:0009317">
    <property type="term" value="C:acetyl-CoA carboxylase complex"/>
    <property type="evidence" value="ECO:0007669"/>
    <property type="project" value="InterPro"/>
</dbReference>
<name>A0A7G1KE90_9NOCA</name>
<evidence type="ECO:0000256" key="3">
    <source>
        <dbReference type="ARBA" id="ARBA00006102"/>
    </source>
</evidence>
<dbReference type="GO" id="GO:0006633">
    <property type="term" value="P:fatty acid biosynthetic process"/>
    <property type="evidence" value="ECO:0007669"/>
    <property type="project" value="UniProtKB-KW"/>
</dbReference>
<evidence type="ECO:0000256" key="13">
    <source>
        <dbReference type="ARBA" id="ARBA00022832"/>
    </source>
</evidence>
<evidence type="ECO:0000256" key="2">
    <source>
        <dbReference type="ARBA" id="ARBA00004496"/>
    </source>
</evidence>
<evidence type="ECO:0000256" key="19">
    <source>
        <dbReference type="SAM" id="MobiDB-lite"/>
    </source>
</evidence>
<evidence type="ECO:0000256" key="5">
    <source>
        <dbReference type="ARBA" id="ARBA00010284"/>
    </source>
</evidence>
<evidence type="ECO:0000256" key="11">
    <source>
        <dbReference type="ARBA" id="ARBA00022741"/>
    </source>
</evidence>
<evidence type="ECO:0000256" key="12">
    <source>
        <dbReference type="ARBA" id="ARBA00022771"/>
    </source>
</evidence>
<keyword evidence="16" id="KW-0275">Fatty acid biosynthesis</keyword>
<dbReference type="PANTHER" id="PTHR42995">
    <property type="entry name" value="ACETYL-COENZYME A CARBOXYLASE CARBOXYL TRANSFERASE SUBUNIT BETA, CHLOROPLASTIC"/>
    <property type="match status" value="1"/>
</dbReference>
<organism evidence="22 23">
    <name type="scientific">Nocardia wallacei</name>
    <dbReference type="NCBI Taxonomy" id="480035"/>
    <lineage>
        <taxon>Bacteria</taxon>
        <taxon>Bacillati</taxon>
        <taxon>Actinomycetota</taxon>
        <taxon>Actinomycetes</taxon>
        <taxon>Mycobacteriales</taxon>
        <taxon>Nocardiaceae</taxon>
        <taxon>Nocardia</taxon>
    </lineage>
</organism>
<dbReference type="GO" id="GO:0003989">
    <property type="term" value="F:acetyl-CoA carboxylase activity"/>
    <property type="evidence" value="ECO:0007669"/>
    <property type="project" value="InterPro"/>
</dbReference>
<dbReference type="GO" id="GO:0008270">
    <property type="term" value="F:zinc ion binding"/>
    <property type="evidence" value="ECO:0007669"/>
    <property type="project" value="UniProtKB-KW"/>
</dbReference>
<feature type="domain" description="CoA carboxyltransferase C-terminal" evidence="21">
    <location>
        <begin position="320"/>
        <end position="548"/>
    </location>
</feature>
<comment type="subunit">
    <text evidence="6">Acetyl-CoA carboxylase is a heterotetramer composed of biotin carboxyl carrier protein (AccB), biotin carboxylase (AccC) and two subunits of ACCase subunit beta/alpha.</text>
</comment>
<dbReference type="PRINTS" id="PR01070">
    <property type="entry name" value="ACCCTRFRASEB"/>
</dbReference>
<evidence type="ECO:0000256" key="7">
    <source>
        <dbReference type="ARBA" id="ARBA00011883"/>
    </source>
</evidence>
<dbReference type="PANTHER" id="PTHR42995:SF5">
    <property type="entry name" value="ACETYL-COENZYME A CARBOXYLASE CARBOXYL TRANSFERASE SUBUNIT BETA, CHLOROPLASTIC"/>
    <property type="match status" value="1"/>
</dbReference>
<dbReference type="EMBL" id="AP023396">
    <property type="protein sequence ID" value="BCK52916.1"/>
    <property type="molecule type" value="Genomic_DNA"/>
</dbReference>
<evidence type="ECO:0000256" key="8">
    <source>
        <dbReference type="ARBA" id="ARBA00018312"/>
    </source>
</evidence>
<evidence type="ECO:0000313" key="22">
    <source>
        <dbReference type="EMBL" id="BCK52916.1"/>
    </source>
</evidence>
<protein>
    <recommendedName>
        <fullName evidence="8">Acetyl-coenzyme A carboxylase carboxyl transferase subunits beta/alpha</fullName>
        <ecNumber evidence="7">2.1.3.15</ecNumber>
    </recommendedName>
</protein>
<proteinExistence type="inferred from homology"/>
<dbReference type="InterPro" id="IPR029045">
    <property type="entry name" value="ClpP/crotonase-like_dom_sf"/>
</dbReference>
<comment type="subcellular location">
    <subcellularLocation>
        <location evidence="2">Cytoplasm</location>
    </subcellularLocation>
</comment>
<keyword evidence="15" id="KW-0443">Lipid metabolism</keyword>
<dbReference type="InterPro" id="IPR000438">
    <property type="entry name" value="Acetyl_CoA_COase_Trfase_b_su"/>
</dbReference>
<dbReference type="RefSeq" id="WP_187686547.1">
    <property type="nucleotide sequence ID" value="NZ_AP023396.1"/>
</dbReference>
<reference evidence="22 23" key="1">
    <citation type="submission" date="2020-08" db="EMBL/GenBank/DDBJ databases">
        <title>Genome Sequencing of Nocardia wallacei strain FMUON74 and assembly.</title>
        <authorList>
            <person name="Toyokawa M."/>
            <person name="Uesaka K."/>
        </authorList>
    </citation>
    <scope>NUCLEOTIDE SEQUENCE [LARGE SCALE GENOMIC DNA]</scope>
    <source>
        <strain evidence="22 23">FMUON74</strain>
    </source>
</reference>
<comment type="similarity">
    <text evidence="3">Belongs to the AccD/PCCB family.</text>
</comment>
<evidence type="ECO:0000256" key="4">
    <source>
        <dbReference type="ARBA" id="ARBA00006276"/>
    </source>
</evidence>
<comment type="function">
    <text evidence="17">Component of the acetyl coenzyme A carboxylase (ACC) complex. Biotin carboxylase (BC) catalyzes the carboxylation of biotin on its carrier protein (BCCP) and then the CO(2) group is transferred by the transcarboxylase to acetyl-CoA to form malonyl-CoA.</text>
</comment>
<dbReference type="GO" id="GO:0016743">
    <property type="term" value="F:carboxyl- or carbamoyltransferase activity"/>
    <property type="evidence" value="ECO:0007669"/>
    <property type="project" value="InterPro"/>
</dbReference>
<dbReference type="SUPFAM" id="SSF52096">
    <property type="entry name" value="ClpP/crotonase"/>
    <property type="match status" value="2"/>
</dbReference>
<keyword evidence="12" id="KW-0862">Zinc</keyword>
<dbReference type="InterPro" id="IPR034733">
    <property type="entry name" value="AcCoA_carboxyl_beta"/>
</dbReference>
<dbReference type="PROSITE" id="PS50989">
    <property type="entry name" value="COA_CT_CTER"/>
    <property type="match status" value="1"/>
</dbReference>
<evidence type="ECO:0000256" key="9">
    <source>
        <dbReference type="ARBA" id="ARBA00022516"/>
    </source>
</evidence>
<dbReference type="InterPro" id="IPR001095">
    <property type="entry name" value="Acetyl_CoA_COase_a_su"/>
</dbReference>
<feature type="domain" description="CoA carboxyltransferase N-terminal" evidence="20">
    <location>
        <begin position="1"/>
        <end position="235"/>
    </location>
</feature>
<dbReference type="Gene3D" id="3.90.226.10">
    <property type="entry name" value="2-enoyl-CoA Hydratase, Chain A, domain 1"/>
    <property type="match status" value="2"/>
</dbReference>
<dbReference type="GO" id="GO:2001295">
    <property type="term" value="P:malonyl-CoA biosynthetic process"/>
    <property type="evidence" value="ECO:0007669"/>
    <property type="project" value="TreeGrafter"/>
</dbReference>
<sequence>MTISARELLGELLDPDSFVGWDRPPIEVDADARYRAERRAAAERSGADESVLTGAGRLRGRPVAVIACEFGFLAGSIGVAAAERIVTAIERATELGLPLVASPTSGGTRMQEGTVAFVQMVKIAGAVAAHKAAGHPYLVYLRHPTMGGVFASWGSLGHMTFAEPGALIGFLGPRVYEALYGRPFPPGVQTAENLYRNGVIDGVVPVRVFRRIAHRVLNVTSATAVPGPAPAPPDPKALRDNGTKAVAVMYGGAAATSEHSQSPTPATPAEADATDRAETAVPESFSERSTRDTLPTPVDSKAVGSAEPASHQHVSEVEATWRSVARSRRPDRPGIRELLRHTTDRVPLSGTGQGESDRTVVHALARLRGQPCVVFGHDRAGQTGENTMGPAALREARRSMHLAAELRLPLVLVIDTAGAALSREAEERGLAPEIARCLADLVTLATPTISVLLGQGSGGGALALLPADRVLAARHSWLAPLPPEGASAIVHRDTEHAAELAAAQRIRAADLLADGIVDRIVPEHSDAADEPVDFARRMVAALAEELSRLRARPSHELAAARHLRYRRLGLPRP</sequence>
<dbReference type="Proteomes" id="UP000516173">
    <property type="component" value="Chromosome"/>
</dbReference>
<feature type="region of interest" description="Disordered" evidence="19">
    <location>
        <begin position="254"/>
        <end position="340"/>
    </location>
</feature>
<evidence type="ECO:0000256" key="14">
    <source>
        <dbReference type="ARBA" id="ARBA00022840"/>
    </source>
</evidence>
<evidence type="ECO:0000259" key="21">
    <source>
        <dbReference type="PROSITE" id="PS50989"/>
    </source>
</evidence>
<dbReference type="InterPro" id="IPR011763">
    <property type="entry name" value="COA_CT_C"/>
</dbReference>
<keyword evidence="23" id="KW-1185">Reference proteome</keyword>
<dbReference type="Pfam" id="PF03255">
    <property type="entry name" value="ACCA"/>
    <property type="match status" value="1"/>
</dbReference>
<evidence type="ECO:0000256" key="16">
    <source>
        <dbReference type="ARBA" id="ARBA00023160"/>
    </source>
</evidence>
<comment type="catalytic activity">
    <reaction evidence="18">
        <text>N(6)-carboxybiotinyl-L-lysyl-[protein] + acetyl-CoA = N(6)-biotinyl-L-lysyl-[protein] + malonyl-CoA</text>
        <dbReference type="Rhea" id="RHEA:54728"/>
        <dbReference type="Rhea" id="RHEA-COMP:10505"/>
        <dbReference type="Rhea" id="RHEA-COMP:10506"/>
        <dbReference type="ChEBI" id="CHEBI:57288"/>
        <dbReference type="ChEBI" id="CHEBI:57384"/>
        <dbReference type="ChEBI" id="CHEBI:83144"/>
        <dbReference type="ChEBI" id="CHEBI:83145"/>
        <dbReference type="EC" id="2.1.3.15"/>
    </reaction>
</comment>